<reference evidence="6 7" key="1">
    <citation type="journal article" date="2014" name="Nature">
        <title>An environmental bacterial taxon with a large and distinct metabolic repertoire.</title>
        <authorList>
            <person name="Wilson M.C."/>
            <person name="Mori T."/>
            <person name="Ruckert C."/>
            <person name="Uria A.R."/>
            <person name="Helf M.J."/>
            <person name="Takada K."/>
            <person name="Gernert C."/>
            <person name="Steffens U.A."/>
            <person name="Heycke N."/>
            <person name="Schmitt S."/>
            <person name="Rinke C."/>
            <person name="Helfrich E.J."/>
            <person name="Brachmann A.O."/>
            <person name="Gurgui C."/>
            <person name="Wakimoto T."/>
            <person name="Kracht M."/>
            <person name="Crusemann M."/>
            <person name="Hentschel U."/>
            <person name="Abe I."/>
            <person name="Matsunaga S."/>
            <person name="Kalinowski J."/>
            <person name="Takeyama H."/>
            <person name="Piel J."/>
        </authorList>
    </citation>
    <scope>NUCLEOTIDE SEQUENCE [LARGE SCALE GENOMIC DNA]</scope>
    <source>
        <strain evidence="7">TSY2</strain>
    </source>
</reference>
<proteinExistence type="predicted"/>
<comment type="caution">
    <text evidence="6">The sequence shown here is derived from an EMBL/GenBank/DDBJ whole genome shotgun (WGS) entry which is preliminary data.</text>
</comment>
<dbReference type="PANTHER" id="PTHR42847">
    <property type="entry name" value="ALKANESULFONATE MONOOXYGENASE"/>
    <property type="match status" value="1"/>
</dbReference>
<dbReference type="EMBL" id="AZHX01001282">
    <property type="protein sequence ID" value="ETX04181.1"/>
    <property type="molecule type" value="Genomic_DNA"/>
</dbReference>
<dbReference type="NCBIfam" id="TIGR03619">
    <property type="entry name" value="F420_Rv2161c"/>
    <property type="match status" value="1"/>
</dbReference>
<dbReference type="InterPro" id="IPR036661">
    <property type="entry name" value="Luciferase-like_sf"/>
</dbReference>
<name>W4M2J0_9BACT</name>
<keyword evidence="1" id="KW-0285">Flavoprotein</keyword>
<dbReference type="Pfam" id="PF00296">
    <property type="entry name" value="Bac_luciferase"/>
    <property type="match status" value="1"/>
</dbReference>
<protein>
    <submittedName>
        <fullName evidence="6">N5,N10-methylenetetrahydromethanopterin reductase</fullName>
    </submittedName>
</protein>
<dbReference type="Gene3D" id="3.20.20.30">
    <property type="entry name" value="Luciferase-like domain"/>
    <property type="match status" value="1"/>
</dbReference>
<dbReference type="GO" id="GO:0046306">
    <property type="term" value="P:alkanesulfonate catabolic process"/>
    <property type="evidence" value="ECO:0007669"/>
    <property type="project" value="TreeGrafter"/>
</dbReference>
<organism evidence="6 7">
    <name type="scientific">Candidatus Entotheonella gemina</name>
    <dbReference type="NCBI Taxonomy" id="1429439"/>
    <lineage>
        <taxon>Bacteria</taxon>
        <taxon>Pseudomonadati</taxon>
        <taxon>Nitrospinota/Tectimicrobiota group</taxon>
        <taxon>Candidatus Tectimicrobiota</taxon>
        <taxon>Candidatus Entotheonellia</taxon>
        <taxon>Candidatus Entotheonellales</taxon>
        <taxon>Candidatus Entotheonellaceae</taxon>
        <taxon>Candidatus Entotheonella</taxon>
    </lineage>
</organism>
<dbReference type="GO" id="GO:0008726">
    <property type="term" value="F:alkanesulfonate monooxygenase activity"/>
    <property type="evidence" value="ECO:0007669"/>
    <property type="project" value="TreeGrafter"/>
</dbReference>
<dbReference type="InterPro" id="IPR050172">
    <property type="entry name" value="SsuD_RutA_monooxygenase"/>
</dbReference>
<dbReference type="PANTHER" id="PTHR42847:SF4">
    <property type="entry name" value="ALKANESULFONATE MONOOXYGENASE-RELATED"/>
    <property type="match status" value="1"/>
</dbReference>
<evidence type="ECO:0000259" key="5">
    <source>
        <dbReference type="Pfam" id="PF00296"/>
    </source>
</evidence>
<evidence type="ECO:0000313" key="7">
    <source>
        <dbReference type="Proteomes" id="UP000019140"/>
    </source>
</evidence>
<evidence type="ECO:0000256" key="1">
    <source>
        <dbReference type="ARBA" id="ARBA00022630"/>
    </source>
</evidence>
<evidence type="ECO:0000313" key="6">
    <source>
        <dbReference type="EMBL" id="ETX04181.1"/>
    </source>
</evidence>
<dbReference type="InterPro" id="IPR011251">
    <property type="entry name" value="Luciferase-like_dom"/>
</dbReference>
<sequence>MELGVSMFATDYAIQIDELAREAEARGFESLWVPEHTHIPASRRSPWPGGDSLPEEYWHTYDPFVSLMYAAAVTKNLKIGTGFCLVIERDTIAMAKEVASLDRLSGDRFLFGIGGGWNAEEMEHHGTVFKTRFKKMGEQVRAMKTIWTQDEPEFHGEYVNFDSIWCWPKPAQNPHPPVLLGGESSYTLQRVVDYCEGWLPRNRQPELVIQGMADLKERAAKAGRSMDTISVSVFGAGNDTKLLDTYREIGVTRCILSLPSQRSDTVLPLLDEYAKLLN</sequence>
<dbReference type="PATRIC" id="fig|1429439.4.peg.5136"/>
<keyword evidence="3" id="KW-0560">Oxidoreductase</keyword>
<feature type="domain" description="Luciferase-like" evidence="5">
    <location>
        <begin position="16"/>
        <end position="234"/>
    </location>
</feature>
<dbReference type="InterPro" id="IPR019921">
    <property type="entry name" value="Lucif-like_OxRdtase_Rv2161c"/>
</dbReference>
<evidence type="ECO:0000256" key="4">
    <source>
        <dbReference type="ARBA" id="ARBA00023033"/>
    </source>
</evidence>
<dbReference type="SUPFAM" id="SSF51679">
    <property type="entry name" value="Bacterial luciferase-like"/>
    <property type="match status" value="1"/>
</dbReference>
<dbReference type="HOGENOM" id="CLU_027853_7_0_7"/>
<keyword evidence="4" id="KW-0503">Monooxygenase</keyword>
<keyword evidence="2" id="KW-0288">FMN</keyword>
<evidence type="ECO:0000256" key="3">
    <source>
        <dbReference type="ARBA" id="ARBA00023002"/>
    </source>
</evidence>
<evidence type="ECO:0000256" key="2">
    <source>
        <dbReference type="ARBA" id="ARBA00022643"/>
    </source>
</evidence>
<gene>
    <name evidence="6" type="ORF">ETSY2_30255</name>
</gene>
<dbReference type="AlphaFoldDB" id="W4M2J0"/>
<keyword evidence="7" id="KW-1185">Reference proteome</keyword>
<accession>W4M2J0</accession>
<dbReference type="Proteomes" id="UP000019140">
    <property type="component" value="Unassembled WGS sequence"/>
</dbReference>